<keyword evidence="7" id="KW-0472">Membrane</keyword>
<dbReference type="SMART" id="SM00388">
    <property type="entry name" value="HisKA"/>
    <property type="match status" value="1"/>
</dbReference>
<dbReference type="SUPFAM" id="SSF158472">
    <property type="entry name" value="HAMP domain-like"/>
    <property type="match status" value="1"/>
</dbReference>
<feature type="domain" description="HAMP" evidence="9">
    <location>
        <begin position="214"/>
        <end position="266"/>
    </location>
</feature>
<dbReference type="InterPro" id="IPR050351">
    <property type="entry name" value="BphY/WalK/GraS-like"/>
</dbReference>
<dbReference type="PROSITE" id="PS50109">
    <property type="entry name" value="HIS_KIN"/>
    <property type="match status" value="1"/>
</dbReference>
<dbReference type="CDD" id="cd19410">
    <property type="entry name" value="HK9-like_sensor"/>
    <property type="match status" value="1"/>
</dbReference>
<feature type="domain" description="Histidine kinase" evidence="8">
    <location>
        <begin position="281"/>
        <end position="492"/>
    </location>
</feature>
<dbReference type="InterPro" id="IPR007891">
    <property type="entry name" value="CHASE3"/>
</dbReference>
<evidence type="ECO:0000259" key="8">
    <source>
        <dbReference type="PROSITE" id="PS50109"/>
    </source>
</evidence>
<keyword evidence="4" id="KW-0597">Phosphoprotein</keyword>
<reference evidence="10 11" key="1">
    <citation type="submission" date="2020-12" db="EMBL/GenBank/DDBJ databases">
        <title>Bacterial novel species Adhaeribacter sp. BT258 isolated from soil.</title>
        <authorList>
            <person name="Jung H.-Y."/>
        </authorList>
    </citation>
    <scope>NUCLEOTIDE SEQUENCE [LARGE SCALE GENOMIC DNA]</scope>
    <source>
        <strain evidence="10 11">BT258</strain>
    </source>
</reference>
<dbReference type="CDD" id="cd00082">
    <property type="entry name" value="HisKA"/>
    <property type="match status" value="1"/>
</dbReference>
<proteinExistence type="predicted"/>
<evidence type="ECO:0000256" key="2">
    <source>
        <dbReference type="ARBA" id="ARBA00004370"/>
    </source>
</evidence>
<dbReference type="Proteomes" id="UP000644147">
    <property type="component" value="Unassembled WGS sequence"/>
</dbReference>
<evidence type="ECO:0000256" key="5">
    <source>
        <dbReference type="ARBA" id="ARBA00022679"/>
    </source>
</evidence>
<dbReference type="EMBL" id="JAEHFX010000001">
    <property type="protein sequence ID" value="MBK0402006.1"/>
    <property type="molecule type" value="Genomic_DNA"/>
</dbReference>
<dbReference type="Pfam" id="PF05227">
    <property type="entry name" value="CHASE3"/>
    <property type="match status" value="1"/>
</dbReference>
<organism evidence="10 11">
    <name type="scientific">Adhaeribacter terrigena</name>
    <dbReference type="NCBI Taxonomy" id="2793070"/>
    <lineage>
        <taxon>Bacteria</taxon>
        <taxon>Pseudomonadati</taxon>
        <taxon>Bacteroidota</taxon>
        <taxon>Cytophagia</taxon>
        <taxon>Cytophagales</taxon>
        <taxon>Hymenobacteraceae</taxon>
        <taxon>Adhaeribacter</taxon>
    </lineage>
</organism>
<dbReference type="PROSITE" id="PS50885">
    <property type="entry name" value="HAMP"/>
    <property type="match status" value="1"/>
</dbReference>
<protein>
    <recommendedName>
        <fullName evidence="3">histidine kinase</fullName>
        <ecNumber evidence="3">2.7.13.3</ecNumber>
    </recommendedName>
</protein>
<evidence type="ECO:0000256" key="4">
    <source>
        <dbReference type="ARBA" id="ARBA00022553"/>
    </source>
</evidence>
<dbReference type="InterPro" id="IPR003660">
    <property type="entry name" value="HAMP_dom"/>
</dbReference>
<keyword evidence="6" id="KW-0418">Kinase</keyword>
<keyword evidence="7" id="KW-0812">Transmembrane</keyword>
<dbReference type="RefSeq" id="WP_200504601.1">
    <property type="nucleotide sequence ID" value="NZ_JAEHFX010000001.1"/>
</dbReference>
<dbReference type="PRINTS" id="PR00344">
    <property type="entry name" value="BCTRLSENSOR"/>
</dbReference>
<dbReference type="InterPro" id="IPR003594">
    <property type="entry name" value="HATPase_dom"/>
</dbReference>
<dbReference type="SMART" id="SM00304">
    <property type="entry name" value="HAMP"/>
    <property type="match status" value="1"/>
</dbReference>
<keyword evidence="7" id="KW-1133">Transmembrane helix</keyword>
<evidence type="ECO:0000256" key="7">
    <source>
        <dbReference type="SAM" id="Phobius"/>
    </source>
</evidence>
<dbReference type="InterPro" id="IPR005467">
    <property type="entry name" value="His_kinase_dom"/>
</dbReference>
<evidence type="ECO:0000256" key="6">
    <source>
        <dbReference type="ARBA" id="ARBA00022777"/>
    </source>
</evidence>
<dbReference type="InterPro" id="IPR004358">
    <property type="entry name" value="Sig_transdc_His_kin-like_C"/>
</dbReference>
<keyword evidence="5" id="KW-0808">Transferase</keyword>
<dbReference type="InterPro" id="IPR036890">
    <property type="entry name" value="HATPase_C_sf"/>
</dbReference>
<dbReference type="Gene3D" id="6.10.340.10">
    <property type="match status" value="1"/>
</dbReference>
<evidence type="ECO:0000256" key="1">
    <source>
        <dbReference type="ARBA" id="ARBA00000085"/>
    </source>
</evidence>
<dbReference type="Pfam" id="PF02518">
    <property type="entry name" value="HATPase_c"/>
    <property type="match status" value="1"/>
</dbReference>
<sequence length="503" mass="57556">MKLSTKLFAGFSIVSFIFLAVTYINYNLSQDVLASSSWVSQSQIITRNSASLQRNISDMESGLRGYLLTGQEEFLEPYVQSKDQVQPLFQSLTEMTVNSPGQQKYLRLIRTLHTQWMNEFAEKLIAEKREQMENEPRSGLSELRSADKVKAQFGKQLNDSIRVQFKNFNAIEYQIREERTQRLSQTINYTRNVSTGLTIFSVLLGLAWAYYITKIISNRIMTMVRLADKISKGDYKTKLVDTEQDELSKLSASLNIMAGTIDRNITELERKNKELDQFAYVVSHDLKAPLRGIENASRWIEEDMGNTLPANIQEYLMMMRVRVHRMENLINGILDLARIGRTKRMDELVDVRQLVLDIIDSISIPKNFSIVIPEKMPHIYTVRIYLEQVFSNLISNAIKYNDKPEGNLTITCQESNQFYSFSFTDNGPGIDPEYHDRIFVIFQTLQERDAMESTGVGLAIVKKIIERQGGTISVDSEPGDGATFTFNWPKTAPLETNSMISSI</sequence>
<evidence type="ECO:0000313" key="11">
    <source>
        <dbReference type="Proteomes" id="UP000644147"/>
    </source>
</evidence>
<evidence type="ECO:0000259" key="9">
    <source>
        <dbReference type="PROSITE" id="PS50885"/>
    </source>
</evidence>
<dbReference type="Gene3D" id="3.30.565.10">
    <property type="entry name" value="Histidine kinase-like ATPase, C-terminal domain"/>
    <property type="match status" value="1"/>
</dbReference>
<comment type="subcellular location">
    <subcellularLocation>
        <location evidence="2">Membrane</location>
    </subcellularLocation>
</comment>
<dbReference type="Pfam" id="PF00672">
    <property type="entry name" value="HAMP"/>
    <property type="match status" value="1"/>
</dbReference>
<comment type="caution">
    <text evidence="10">The sequence shown here is derived from an EMBL/GenBank/DDBJ whole genome shotgun (WGS) entry which is preliminary data.</text>
</comment>
<evidence type="ECO:0000313" key="10">
    <source>
        <dbReference type="EMBL" id="MBK0402006.1"/>
    </source>
</evidence>
<feature type="transmembrane region" description="Helical" evidence="7">
    <location>
        <begin position="7"/>
        <end position="26"/>
    </location>
</feature>
<dbReference type="InterPro" id="IPR003661">
    <property type="entry name" value="HisK_dim/P_dom"/>
</dbReference>
<comment type="catalytic activity">
    <reaction evidence="1">
        <text>ATP + protein L-histidine = ADP + protein N-phospho-L-histidine.</text>
        <dbReference type="EC" id="2.7.13.3"/>
    </reaction>
</comment>
<dbReference type="CDD" id="cd06225">
    <property type="entry name" value="HAMP"/>
    <property type="match status" value="1"/>
</dbReference>
<dbReference type="EC" id="2.7.13.3" evidence="3"/>
<dbReference type="Pfam" id="PF00512">
    <property type="entry name" value="HisKA"/>
    <property type="match status" value="1"/>
</dbReference>
<dbReference type="Gene3D" id="1.10.287.130">
    <property type="match status" value="1"/>
</dbReference>
<accession>A0ABS1BYK6</accession>
<name>A0ABS1BYK6_9BACT</name>
<dbReference type="SMART" id="SM00387">
    <property type="entry name" value="HATPase_c"/>
    <property type="match status" value="1"/>
</dbReference>
<evidence type="ECO:0000256" key="3">
    <source>
        <dbReference type="ARBA" id="ARBA00012438"/>
    </source>
</evidence>
<dbReference type="InterPro" id="IPR036097">
    <property type="entry name" value="HisK_dim/P_sf"/>
</dbReference>
<gene>
    <name evidence="10" type="ORF">I5M27_03355</name>
</gene>
<dbReference type="SUPFAM" id="SSF55874">
    <property type="entry name" value="ATPase domain of HSP90 chaperone/DNA topoisomerase II/histidine kinase"/>
    <property type="match status" value="1"/>
</dbReference>
<dbReference type="PANTHER" id="PTHR42878:SF15">
    <property type="entry name" value="BACTERIOPHYTOCHROME"/>
    <property type="match status" value="1"/>
</dbReference>
<dbReference type="SUPFAM" id="SSF47384">
    <property type="entry name" value="Homodimeric domain of signal transducing histidine kinase"/>
    <property type="match status" value="1"/>
</dbReference>
<dbReference type="PANTHER" id="PTHR42878">
    <property type="entry name" value="TWO-COMPONENT HISTIDINE KINASE"/>
    <property type="match status" value="1"/>
</dbReference>
<keyword evidence="11" id="KW-1185">Reference proteome</keyword>